<dbReference type="SUPFAM" id="SSF159664">
    <property type="entry name" value="CobE/GbiG C-terminal domain-like"/>
    <property type="match status" value="1"/>
</dbReference>
<dbReference type="SUPFAM" id="SSF159672">
    <property type="entry name" value="CbiG N-terminal domain-like"/>
    <property type="match status" value="1"/>
</dbReference>
<dbReference type="Pfam" id="PF11760">
    <property type="entry name" value="CbiG_N"/>
    <property type="match status" value="1"/>
</dbReference>
<dbReference type="InterPro" id="IPR038029">
    <property type="entry name" value="GbiG_N_sf"/>
</dbReference>
<dbReference type="InterPro" id="IPR002750">
    <property type="entry name" value="CobE/GbiG_C"/>
</dbReference>
<gene>
    <name evidence="3" type="ORF">MNBD_NITROSPIRAE03-1159</name>
</gene>
<keyword evidence="3" id="KW-0378">Hydrolase</keyword>
<dbReference type="InterPro" id="IPR036518">
    <property type="entry name" value="CobE/GbiG_C_sf"/>
</dbReference>
<dbReference type="GO" id="GO:0009236">
    <property type="term" value="P:cobalamin biosynthetic process"/>
    <property type="evidence" value="ECO:0007669"/>
    <property type="project" value="InterPro"/>
</dbReference>
<dbReference type="PANTHER" id="PTHR37477">
    <property type="entry name" value="COBALT-PRECORRIN-5A HYDROLASE"/>
    <property type="match status" value="1"/>
</dbReference>
<dbReference type="GO" id="GO:0043779">
    <property type="term" value="F:cobalt-precorrin-5A acetaldehyde-lyase activity"/>
    <property type="evidence" value="ECO:0007669"/>
    <property type="project" value="UniProtKB-EC"/>
</dbReference>
<sequence length="209" mass="22374">MKTAAIAITEKGAETALKIAAATGADLHLRKECLKTLAGVGDNAVTFEGLSAHVRKIFHEYEGLIFVMSLGIVNRVIAPMIKSKYTDPAVVCHDEVGRFVISVLSGHEGGANGLAYRVSSVTGAEPVVTTATEANRLYTCGVGCRRGARADDIINAVKEACKMAGISVDEIRCLASAWVKSDEPGLLEAAGKLGLYPRFIPEWMIRDYY</sequence>
<proteinExistence type="predicted"/>
<evidence type="ECO:0000313" key="3">
    <source>
        <dbReference type="EMBL" id="VAX30618.1"/>
    </source>
</evidence>
<name>A0A3B1D3R8_9ZZZZ</name>
<dbReference type="Gene3D" id="3.30.420.180">
    <property type="entry name" value="CobE/GbiG C-terminal domain"/>
    <property type="match status" value="1"/>
</dbReference>
<feature type="domain" description="Cobalamin synthesis G N-terminal" evidence="2">
    <location>
        <begin position="53"/>
        <end position="133"/>
    </location>
</feature>
<dbReference type="InterPro" id="IPR021744">
    <property type="entry name" value="CbiG_N"/>
</dbReference>
<dbReference type="EMBL" id="UOGI01000081">
    <property type="protein sequence ID" value="VAX30618.1"/>
    <property type="molecule type" value="Genomic_DNA"/>
</dbReference>
<accession>A0A3B1D3R8</accession>
<dbReference type="Pfam" id="PF01890">
    <property type="entry name" value="CbiG_C"/>
    <property type="match status" value="1"/>
</dbReference>
<protein>
    <submittedName>
        <fullName evidence="3">Cobalt-precorrin 5A hydrolase</fullName>
        <ecNumber evidence="3">3.7.1.12</ecNumber>
    </submittedName>
</protein>
<dbReference type="PANTHER" id="PTHR37477:SF1">
    <property type="entry name" value="COBALT-PRECORRIN-5A HYDROLASE"/>
    <property type="match status" value="1"/>
</dbReference>
<feature type="domain" description="CobE/GbiG C-terminal" evidence="1">
    <location>
        <begin position="139"/>
        <end position="204"/>
    </location>
</feature>
<evidence type="ECO:0000259" key="2">
    <source>
        <dbReference type="Pfam" id="PF11760"/>
    </source>
</evidence>
<organism evidence="3">
    <name type="scientific">hydrothermal vent metagenome</name>
    <dbReference type="NCBI Taxonomy" id="652676"/>
    <lineage>
        <taxon>unclassified sequences</taxon>
        <taxon>metagenomes</taxon>
        <taxon>ecological metagenomes</taxon>
    </lineage>
</organism>
<evidence type="ECO:0000259" key="1">
    <source>
        <dbReference type="Pfam" id="PF01890"/>
    </source>
</evidence>
<dbReference type="AlphaFoldDB" id="A0A3B1D3R8"/>
<reference evidence="3" key="1">
    <citation type="submission" date="2018-06" db="EMBL/GenBank/DDBJ databases">
        <authorList>
            <person name="Zhirakovskaya E."/>
        </authorList>
    </citation>
    <scope>NUCLEOTIDE SEQUENCE</scope>
</reference>
<dbReference type="EC" id="3.7.1.12" evidence="3"/>
<feature type="non-terminal residue" evidence="3">
    <location>
        <position position="209"/>
    </location>
</feature>
<dbReference type="Gene3D" id="3.40.50.11220">
    <property type="match status" value="1"/>
</dbReference>
<dbReference type="InterPro" id="IPR052553">
    <property type="entry name" value="CbiG_hydrolase"/>
</dbReference>